<dbReference type="EMBL" id="KL142384">
    <property type="protein sequence ID" value="KDR74164.1"/>
    <property type="molecule type" value="Genomic_DNA"/>
</dbReference>
<keyword evidence="1" id="KW-1133">Transmembrane helix</keyword>
<keyword evidence="1" id="KW-0812">Transmembrane</keyword>
<dbReference type="Proteomes" id="UP000027222">
    <property type="component" value="Unassembled WGS sequence"/>
</dbReference>
<evidence type="ECO:0000313" key="2">
    <source>
        <dbReference type="EMBL" id="KDR74164.1"/>
    </source>
</evidence>
<keyword evidence="1" id="KW-0472">Membrane</keyword>
<feature type="transmembrane region" description="Helical" evidence="1">
    <location>
        <begin position="6"/>
        <end position="24"/>
    </location>
</feature>
<evidence type="ECO:0000256" key="1">
    <source>
        <dbReference type="SAM" id="Phobius"/>
    </source>
</evidence>
<sequence>MSLALMRSWVQFMLMHVILFLYLISVQVRQLEVETPYGLHVNSIKLQKLQMDSIWTPVSSRWSSPPGIRIDVFRWTPDGVHLESTGVSAPTWSPCGVCRRR</sequence>
<name>A0A067T2J7_GALM3</name>
<dbReference type="AlphaFoldDB" id="A0A067T2J7"/>
<reference evidence="3" key="1">
    <citation type="journal article" date="2014" name="Proc. Natl. Acad. Sci. U.S.A.">
        <title>Extensive sampling of basidiomycete genomes demonstrates inadequacy of the white-rot/brown-rot paradigm for wood decay fungi.</title>
        <authorList>
            <person name="Riley R."/>
            <person name="Salamov A.A."/>
            <person name="Brown D.W."/>
            <person name="Nagy L.G."/>
            <person name="Floudas D."/>
            <person name="Held B.W."/>
            <person name="Levasseur A."/>
            <person name="Lombard V."/>
            <person name="Morin E."/>
            <person name="Otillar R."/>
            <person name="Lindquist E.A."/>
            <person name="Sun H."/>
            <person name="LaButti K.M."/>
            <person name="Schmutz J."/>
            <person name="Jabbour D."/>
            <person name="Luo H."/>
            <person name="Baker S.E."/>
            <person name="Pisabarro A.G."/>
            <person name="Walton J.D."/>
            <person name="Blanchette R.A."/>
            <person name="Henrissat B."/>
            <person name="Martin F."/>
            <person name="Cullen D."/>
            <person name="Hibbett D.S."/>
            <person name="Grigoriev I.V."/>
        </authorList>
    </citation>
    <scope>NUCLEOTIDE SEQUENCE [LARGE SCALE GENOMIC DNA]</scope>
    <source>
        <strain evidence="3">CBS 339.88</strain>
    </source>
</reference>
<organism evidence="2 3">
    <name type="scientific">Galerina marginata (strain CBS 339.88)</name>
    <dbReference type="NCBI Taxonomy" id="685588"/>
    <lineage>
        <taxon>Eukaryota</taxon>
        <taxon>Fungi</taxon>
        <taxon>Dikarya</taxon>
        <taxon>Basidiomycota</taxon>
        <taxon>Agaricomycotina</taxon>
        <taxon>Agaricomycetes</taxon>
        <taxon>Agaricomycetidae</taxon>
        <taxon>Agaricales</taxon>
        <taxon>Agaricineae</taxon>
        <taxon>Strophariaceae</taxon>
        <taxon>Galerina</taxon>
    </lineage>
</organism>
<keyword evidence="3" id="KW-1185">Reference proteome</keyword>
<proteinExistence type="predicted"/>
<protein>
    <submittedName>
        <fullName evidence="2">Uncharacterized protein</fullName>
    </submittedName>
</protein>
<evidence type="ECO:0000313" key="3">
    <source>
        <dbReference type="Proteomes" id="UP000027222"/>
    </source>
</evidence>
<accession>A0A067T2J7</accession>
<gene>
    <name evidence="2" type="ORF">GALMADRAFT_606497</name>
</gene>
<dbReference type="HOGENOM" id="CLU_2291899_0_0_1"/>